<dbReference type="InterPro" id="IPR008405">
    <property type="entry name" value="ApoL"/>
</dbReference>
<evidence type="ECO:0008006" key="4">
    <source>
        <dbReference type="Google" id="ProtNLM"/>
    </source>
</evidence>
<evidence type="ECO:0000256" key="1">
    <source>
        <dbReference type="ARBA" id="ARBA00010090"/>
    </source>
</evidence>
<sequence>MPRWEDLNQAEMQQLVEEVQEVAEHVNTMNVSLEKAVRHLRNAADYLDQVWKDCKIASAVGSSAGITGGVLTVLGGVATVMTAGAATPLLIAGTAFGVAGACTNLGTTAVEASINSAIIQEADGAVEGANRAIQEVRQRINKMKTGKSQVRLLFLAGLATRMLGKNHLAVAFIKDLLSTDLLSKALPAVTDAARAVSALASKAGIETVKTVAGRGLIENVPKEAVCVGVNVGAKKFGTELGTKVGAKAVKKVGAKMGARAVRRVSTKAGAKAAEKIGTKVGANATGKAASEVVSKAAGNTATKEGSKAVGKAGVQGGAKAAGGFIIGVSTAFIVLDVIDLAFTVRDIVNNEGSDAARVLREKANEYEAILRDQ</sequence>
<evidence type="ECO:0000313" key="3">
    <source>
        <dbReference type="Proteomes" id="UP001159427"/>
    </source>
</evidence>
<dbReference type="PANTHER" id="PTHR14096">
    <property type="entry name" value="APOLIPOPROTEIN L"/>
    <property type="match status" value="1"/>
</dbReference>
<evidence type="ECO:0000313" key="2">
    <source>
        <dbReference type="EMBL" id="CAH3018062.1"/>
    </source>
</evidence>
<comment type="caution">
    <text evidence="2">The sequence shown here is derived from an EMBL/GenBank/DDBJ whole genome shotgun (WGS) entry which is preliminary data.</text>
</comment>
<dbReference type="PANTHER" id="PTHR14096:SF28">
    <property type="entry name" value="APOLIPOPROTEIN L, 1-RELATED"/>
    <property type="match status" value="1"/>
</dbReference>
<dbReference type="Proteomes" id="UP001159427">
    <property type="component" value="Unassembled WGS sequence"/>
</dbReference>
<gene>
    <name evidence="2" type="ORF">PEVE_00041055</name>
</gene>
<dbReference type="Pfam" id="PF05461">
    <property type="entry name" value="ApoL"/>
    <property type="match status" value="1"/>
</dbReference>
<reference evidence="2 3" key="1">
    <citation type="submission" date="2022-05" db="EMBL/GenBank/DDBJ databases">
        <authorList>
            <consortium name="Genoscope - CEA"/>
            <person name="William W."/>
        </authorList>
    </citation>
    <scope>NUCLEOTIDE SEQUENCE [LARGE SCALE GENOMIC DNA]</scope>
</reference>
<accession>A0ABN8LV13</accession>
<proteinExistence type="inferred from homology"/>
<protein>
    <recommendedName>
        <fullName evidence="4">Apolipoprotein L3</fullName>
    </recommendedName>
</protein>
<keyword evidence="3" id="KW-1185">Reference proteome</keyword>
<organism evidence="2 3">
    <name type="scientific">Porites evermanni</name>
    <dbReference type="NCBI Taxonomy" id="104178"/>
    <lineage>
        <taxon>Eukaryota</taxon>
        <taxon>Metazoa</taxon>
        <taxon>Cnidaria</taxon>
        <taxon>Anthozoa</taxon>
        <taxon>Hexacorallia</taxon>
        <taxon>Scleractinia</taxon>
        <taxon>Fungiina</taxon>
        <taxon>Poritidae</taxon>
        <taxon>Porites</taxon>
    </lineage>
</organism>
<dbReference type="EMBL" id="CALNXI010000077">
    <property type="protein sequence ID" value="CAH3018062.1"/>
    <property type="molecule type" value="Genomic_DNA"/>
</dbReference>
<name>A0ABN8LV13_9CNID</name>
<comment type="similarity">
    <text evidence="1">Belongs to the apolipoprotein L family.</text>
</comment>